<evidence type="ECO:0000313" key="3">
    <source>
        <dbReference type="EMBL" id="KAB7651943.1"/>
    </source>
</evidence>
<feature type="signal peptide" evidence="1">
    <location>
        <begin position="1"/>
        <end position="24"/>
    </location>
</feature>
<dbReference type="EMBL" id="WEHW01000008">
    <property type="protein sequence ID" value="KAB7651943.1"/>
    <property type="molecule type" value="Genomic_DNA"/>
</dbReference>
<organism evidence="3 4">
    <name type="scientific">Sutterella seckii</name>
    <dbReference type="NCBI Taxonomy" id="1944635"/>
    <lineage>
        <taxon>Bacteria</taxon>
        <taxon>Pseudomonadati</taxon>
        <taxon>Pseudomonadota</taxon>
        <taxon>Betaproteobacteria</taxon>
        <taxon>Burkholderiales</taxon>
        <taxon>Sutterellaceae</taxon>
        <taxon>Sutterella</taxon>
    </lineage>
</organism>
<dbReference type="AlphaFoldDB" id="A0AAI9SDL0"/>
<proteinExistence type="predicted"/>
<dbReference type="InterPro" id="IPR029000">
    <property type="entry name" value="Cyclophilin-like_dom_sf"/>
</dbReference>
<dbReference type="Proteomes" id="UP000469462">
    <property type="component" value="Unassembled WGS sequence"/>
</dbReference>
<keyword evidence="4" id="KW-1185">Reference proteome</keyword>
<reference evidence="3 4" key="1">
    <citation type="submission" date="2019-10" db="EMBL/GenBank/DDBJ databases">
        <title>Genome diversity of Sutterella seckii.</title>
        <authorList>
            <person name="Chaplin A.V."/>
            <person name="Sokolova S.R."/>
            <person name="Mosin K.A."/>
            <person name="Ivanova E.L."/>
            <person name="Kochetkova T.O."/>
            <person name="Goltsov A.Y."/>
            <person name="Trofimov D.Y."/>
            <person name="Efimov B.A."/>
        </authorList>
    </citation>
    <scope>NUCLEOTIDE SEQUENCE [LARGE SCALE GENOMIC DNA]</scope>
    <source>
        <strain evidence="3 4">ASD3426</strain>
    </source>
</reference>
<gene>
    <name evidence="3" type="ORF">GBM96_03895</name>
</gene>
<name>A0AAI9SDL0_9BURK</name>
<dbReference type="RefSeq" id="WP_139688488.1">
    <property type="nucleotide sequence ID" value="NZ_WEHW01000008.1"/>
</dbReference>
<accession>A0AAI9SDL0</accession>
<dbReference type="SUPFAM" id="SSF50891">
    <property type="entry name" value="Cyclophilin-like"/>
    <property type="match status" value="1"/>
</dbReference>
<dbReference type="Gene3D" id="2.40.100.20">
    <property type="match status" value="1"/>
</dbReference>
<evidence type="ECO:0000313" key="4">
    <source>
        <dbReference type="Proteomes" id="UP000469462"/>
    </source>
</evidence>
<feature type="chain" id="PRO_5042470816" description="Cyclophilin-like domain-containing protein" evidence="1">
    <location>
        <begin position="25"/>
        <end position="142"/>
    </location>
</feature>
<dbReference type="Pfam" id="PF18050">
    <property type="entry name" value="Cyclophil_like2"/>
    <property type="match status" value="1"/>
</dbReference>
<dbReference type="InterPro" id="IPR041183">
    <property type="entry name" value="Cyclophilin-like"/>
</dbReference>
<evidence type="ECO:0000259" key="2">
    <source>
        <dbReference type="Pfam" id="PF18050"/>
    </source>
</evidence>
<comment type="caution">
    <text evidence="3">The sequence shown here is derived from an EMBL/GenBank/DDBJ whole genome shotgun (WGS) entry which is preliminary data.</text>
</comment>
<sequence length="142" mass="15090">MKMKKMLAAAAAAGIAAISGAAGAETISMTIGAKTFDVEMNGTEAAANFVKRLPISQPFEDFGKLERITYLKPALDTGKDALTASPKRGDLAYYIPWGNLCVFLIGGNAPSEDLVILGHMSEEALTALEKSGKNRVELRVKE</sequence>
<feature type="domain" description="Cyclophilin-like" evidence="2">
    <location>
        <begin position="29"/>
        <end position="137"/>
    </location>
</feature>
<protein>
    <recommendedName>
        <fullName evidence="2">Cyclophilin-like domain-containing protein</fullName>
    </recommendedName>
</protein>
<evidence type="ECO:0000256" key="1">
    <source>
        <dbReference type="SAM" id="SignalP"/>
    </source>
</evidence>
<keyword evidence="1" id="KW-0732">Signal</keyword>